<dbReference type="PROSITE" id="PS51450">
    <property type="entry name" value="LRR"/>
    <property type="match status" value="1"/>
</dbReference>
<keyword evidence="8" id="KW-1185">Reference proteome</keyword>
<evidence type="ECO:0000256" key="5">
    <source>
        <dbReference type="SAM" id="SignalP"/>
    </source>
</evidence>
<feature type="transmembrane region" description="Helical" evidence="4">
    <location>
        <begin position="764"/>
        <end position="784"/>
    </location>
</feature>
<dbReference type="PRINTS" id="PR00019">
    <property type="entry name" value="LEURICHRPT"/>
</dbReference>
<proteinExistence type="predicted"/>
<organism evidence="7 8">
    <name type="scientific">Microctonus hyperodae</name>
    <name type="common">Parasitoid wasp</name>
    <dbReference type="NCBI Taxonomy" id="165561"/>
    <lineage>
        <taxon>Eukaryota</taxon>
        <taxon>Metazoa</taxon>
        <taxon>Ecdysozoa</taxon>
        <taxon>Arthropoda</taxon>
        <taxon>Hexapoda</taxon>
        <taxon>Insecta</taxon>
        <taxon>Pterygota</taxon>
        <taxon>Neoptera</taxon>
        <taxon>Endopterygota</taxon>
        <taxon>Hymenoptera</taxon>
        <taxon>Apocrita</taxon>
        <taxon>Ichneumonoidea</taxon>
        <taxon>Braconidae</taxon>
        <taxon>Euphorinae</taxon>
        <taxon>Microctonus</taxon>
    </lineage>
</organism>
<keyword evidence="2 5" id="KW-0732">Signal</keyword>
<dbReference type="Proteomes" id="UP001168972">
    <property type="component" value="Unassembled WGS sequence"/>
</dbReference>
<keyword evidence="1" id="KW-0433">Leucine-rich repeat</keyword>
<dbReference type="InterPro" id="IPR032675">
    <property type="entry name" value="LRR_dom_sf"/>
</dbReference>
<evidence type="ECO:0000256" key="4">
    <source>
        <dbReference type="SAM" id="Phobius"/>
    </source>
</evidence>
<dbReference type="EMBL" id="JAQQBR010000005">
    <property type="protein sequence ID" value="KAK0175298.1"/>
    <property type="molecule type" value="Genomic_DNA"/>
</dbReference>
<evidence type="ECO:0000313" key="7">
    <source>
        <dbReference type="EMBL" id="KAK0175298.1"/>
    </source>
</evidence>
<dbReference type="Pfam" id="PF13855">
    <property type="entry name" value="LRR_8"/>
    <property type="match status" value="2"/>
</dbReference>
<keyword evidence="4" id="KW-0472">Membrane</keyword>
<dbReference type="SMART" id="SM00082">
    <property type="entry name" value="LRRCT"/>
    <property type="match status" value="1"/>
</dbReference>
<dbReference type="SUPFAM" id="SSF52058">
    <property type="entry name" value="L domain-like"/>
    <property type="match status" value="1"/>
</dbReference>
<evidence type="ECO:0000256" key="1">
    <source>
        <dbReference type="ARBA" id="ARBA00022614"/>
    </source>
</evidence>
<feature type="chain" id="PRO_5041267453" description="LRRCT domain-containing protein" evidence="5">
    <location>
        <begin position="37"/>
        <end position="824"/>
    </location>
</feature>
<feature type="domain" description="LRRCT" evidence="6">
    <location>
        <begin position="451"/>
        <end position="503"/>
    </location>
</feature>
<dbReference type="PANTHER" id="PTHR24369">
    <property type="entry name" value="ANTIGEN BSP, PUTATIVE-RELATED"/>
    <property type="match status" value="1"/>
</dbReference>
<keyword evidence="4" id="KW-1133">Transmembrane helix</keyword>
<dbReference type="InterPro" id="IPR000483">
    <property type="entry name" value="Cys-rich_flank_reg_C"/>
</dbReference>
<dbReference type="PANTHER" id="PTHR24369:SF210">
    <property type="entry name" value="CHAOPTIN-RELATED"/>
    <property type="match status" value="1"/>
</dbReference>
<name>A0AA39KVB7_MICHY</name>
<keyword evidence="3" id="KW-0677">Repeat</keyword>
<comment type="caution">
    <text evidence="7">The sequence shown here is derived from an EMBL/GenBank/DDBJ whole genome shotgun (WGS) entry which is preliminary data.</text>
</comment>
<dbReference type="GO" id="GO:0005886">
    <property type="term" value="C:plasma membrane"/>
    <property type="evidence" value="ECO:0007669"/>
    <property type="project" value="TreeGrafter"/>
</dbReference>
<keyword evidence="4" id="KW-0812">Transmembrane</keyword>
<dbReference type="SMART" id="SM00369">
    <property type="entry name" value="LRR_TYP"/>
    <property type="match status" value="9"/>
</dbReference>
<accession>A0AA39KVB7</accession>
<protein>
    <recommendedName>
        <fullName evidence="6">LRRCT domain-containing protein</fullName>
    </recommendedName>
</protein>
<evidence type="ECO:0000259" key="6">
    <source>
        <dbReference type="SMART" id="SM00082"/>
    </source>
</evidence>
<evidence type="ECO:0000256" key="2">
    <source>
        <dbReference type="ARBA" id="ARBA00022729"/>
    </source>
</evidence>
<dbReference type="Gene3D" id="3.80.10.10">
    <property type="entry name" value="Ribonuclease Inhibitor"/>
    <property type="match status" value="3"/>
</dbReference>
<gene>
    <name evidence="7" type="ORF">PV327_009058</name>
</gene>
<sequence length="824" mass="90278">MSAHVRKFNCKQMPESGRMLVALTLMIIASISNVTSENVTTISNATTQLSPLTTEFYSSSSISSSSEFPPNELQTEAAATSTISMQTNNPSSSSSKMPNKKLIKITESPWECPNITKGTVECSCDFPHTLRCTGDRTALQAISKHLKSSREGLISLLDVTVTGISTLPARFLENVALHGLVVSTGELRRVNENAFAALSRPLQALGLPNNLLESVPTAALAHLNGLDRLDLSRNKLKTLEAHSFRGLSSLTYLDLCDNLLSQLSPQAFGPLKQLRSLKMRGNRLSVSALSALRGLKNLEELDLSSNLLIGPLGPNLLPLMPRMRFLTVSENELINVQQGALMGLRNLTVLILSHNQIDVLEDHSFKHLSTLTRLDLASNRIVAVSSASLAHLEKLMTLDLTHNFLRSFTADLVVPLTSLQDLRLDDNDITMVSNDVPTSKLKLKRLSLADNPLNCDCTLLDFANWLSNSSLDDEDKLSAICATPPALENGILTQVSPGSLLCGEPTPPMMTKVPLAGAQLTLKEFHYDKIMGINLLWNVAPCTESYTCDTLIVYEAIGDSEVETESSPLHCDSRLMRDPCSLPVAIPASMNLQTGHSYRYCVVLLVPSDFDDISLGLGCSDVIMLDENQSRWDEATDKIHFRDSMPSTIANTINLNNQDRITGVYVNVSNQGFLQVDISLSSNVELKSSGCELSVVVFAGESALHRKKLNCTLAFDTMSGLVPGRYKVCASLDDIVDHNGFEINSNHGRSRCVEVQAFRQNFEIIIMAVAVASCALFVTIVFIVRSLVKKLRHPQIQTQCFLPAQEFEITHKAHYIKLLATTKV</sequence>
<evidence type="ECO:0000256" key="3">
    <source>
        <dbReference type="ARBA" id="ARBA00022737"/>
    </source>
</evidence>
<reference evidence="7" key="2">
    <citation type="submission" date="2023-03" db="EMBL/GenBank/DDBJ databases">
        <authorList>
            <person name="Inwood S.N."/>
            <person name="Skelly J.G."/>
            <person name="Guhlin J."/>
            <person name="Harrop T.W.R."/>
            <person name="Goldson S.G."/>
            <person name="Dearden P.K."/>
        </authorList>
    </citation>
    <scope>NUCLEOTIDE SEQUENCE</scope>
    <source>
        <strain evidence="7">Lincoln</strain>
        <tissue evidence="7">Whole body</tissue>
    </source>
</reference>
<dbReference type="AlphaFoldDB" id="A0AA39KVB7"/>
<dbReference type="InterPro" id="IPR001611">
    <property type="entry name" value="Leu-rich_rpt"/>
</dbReference>
<reference evidence="7" key="1">
    <citation type="journal article" date="2023" name="bioRxiv">
        <title>Scaffold-level genome assemblies of two parasitoid biocontrol wasps reveal the parthenogenesis mechanism and an associated novel virus.</title>
        <authorList>
            <person name="Inwood S."/>
            <person name="Skelly J."/>
            <person name="Guhlin J."/>
            <person name="Harrop T."/>
            <person name="Goldson S."/>
            <person name="Dearden P."/>
        </authorList>
    </citation>
    <scope>NUCLEOTIDE SEQUENCE</scope>
    <source>
        <strain evidence="7">Lincoln</strain>
        <tissue evidence="7">Whole body</tissue>
    </source>
</reference>
<dbReference type="SMART" id="SM00365">
    <property type="entry name" value="LRR_SD22"/>
    <property type="match status" value="7"/>
</dbReference>
<dbReference type="InterPro" id="IPR003591">
    <property type="entry name" value="Leu-rich_rpt_typical-subtyp"/>
</dbReference>
<feature type="signal peptide" evidence="5">
    <location>
        <begin position="1"/>
        <end position="36"/>
    </location>
</feature>
<dbReference type="InterPro" id="IPR050541">
    <property type="entry name" value="LRR_TM_domain-containing"/>
</dbReference>
<evidence type="ECO:0000313" key="8">
    <source>
        <dbReference type="Proteomes" id="UP001168972"/>
    </source>
</evidence>